<dbReference type="EMBL" id="FNPK01000032">
    <property type="protein sequence ID" value="SDY80851.1"/>
    <property type="molecule type" value="Genomic_DNA"/>
</dbReference>
<name>A0A1H3MVY1_9GAMM</name>
<dbReference type="STRING" id="595670.SAMN05421643_13220"/>
<accession>A0A1H3MVY1</accession>
<dbReference type="GO" id="GO:0004519">
    <property type="term" value="F:endonuclease activity"/>
    <property type="evidence" value="ECO:0007669"/>
    <property type="project" value="UniProtKB-KW"/>
</dbReference>
<keyword evidence="2" id="KW-1185">Reference proteome</keyword>
<dbReference type="Gene3D" id="3.40.91.70">
    <property type="entry name" value="Type II restriction endonuclease, HindIII"/>
    <property type="match status" value="1"/>
</dbReference>
<keyword evidence="1" id="KW-0378">Hydrolase</keyword>
<dbReference type="RefSeq" id="WP_092692552.1">
    <property type="nucleotide sequence ID" value="NZ_FNPK01000032.1"/>
</dbReference>
<dbReference type="Pfam" id="PF09518">
    <property type="entry name" value="RE_HindIII"/>
    <property type="match status" value="1"/>
</dbReference>
<evidence type="ECO:0000313" key="2">
    <source>
        <dbReference type="Proteomes" id="UP000199035"/>
    </source>
</evidence>
<sequence>MLKKVFLKTFKLDKFSQLLYRENSYNCIERFIERETSNYTISIQTNILLEKFQKYISQLSNADLAFLLIHSGLIPEHYKPDSSEETFYSKLCEDLIREWSVRIGFTKSYLPTMKSSTEDVTILNDRNELIVCDGKAFRLGRSQAAPNVKDMLKEGDISKWLHPHTSLYTTIGGMVVFPSTHDWKSSTDFYQYTSNKKQPILALNYEHLSYMLIKGITSDFIINSLKNYHEIFPEQLRKKDSKIKNRDKYYENFENYFFGDDLEFWNLFKEFSSIVINEKCFDTASKLTTRIDSVKASIIQNFNQINDINLLRNLAIKSETQNQTEIFNKQLNNIQKFRKSSSGYYEDE</sequence>
<dbReference type="Proteomes" id="UP000199035">
    <property type="component" value="Unassembled WGS sequence"/>
</dbReference>
<dbReference type="InterPro" id="IPR038373">
    <property type="entry name" value="Restrct_endonuc_II_HindIII_sf"/>
</dbReference>
<proteinExistence type="predicted"/>
<gene>
    <name evidence="1" type="ORF">SAMN05421643_13220</name>
</gene>
<dbReference type="AlphaFoldDB" id="A0A1H3MVY1"/>
<evidence type="ECO:0000313" key="1">
    <source>
        <dbReference type="EMBL" id="SDY80851.1"/>
    </source>
</evidence>
<keyword evidence="1" id="KW-0540">Nuclease</keyword>
<dbReference type="InterPro" id="IPR019043">
    <property type="entry name" value="Restrct_endonuc_II_HindIII"/>
</dbReference>
<keyword evidence="1" id="KW-0255">Endonuclease</keyword>
<organism evidence="1 2">
    <name type="scientific">Acinetobacter kyonggiensis</name>
    <dbReference type="NCBI Taxonomy" id="595670"/>
    <lineage>
        <taxon>Bacteria</taxon>
        <taxon>Pseudomonadati</taxon>
        <taxon>Pseudomonadota</taxon>
        <taxon>Gammaproteobacteria</taxon>
        <taxon>Moraxellales</taxon>
        <taxon>Moraxellaceae</taxon>
        <taxon>Acinetobacter</taxon>
    </lineage>
</organism>
<protein>
    <submittedName>
        <fullName evidence="1">HindIII restriction endonuclease</fullName>
    </submittedName>
</protein>
<reference evidence="2" key="1">
    <citation type="submission" date="2016-10" db="EMBL/GenBank/DDBJ databases">
        <authorList>
            <person name="Varghese N."/>
            <person name="Submissions S."/>
        </authorList>
    </citation>
    <scope>NUCLEOTIDE SEQUENCE [LARGE SCALE GENOMIC DNA]</scope>
    <source>
        <strain evidence="2">ANC 5109</strain>
    </source>
</reference>